<dbReference type="Gene3D" id="1.10.150.120">
    <property type="entry name" value="[2Fe-2S]-binding domain"/>
    <property type="match status" value="1"/>
</dbReference>
<keyword evidence="8" id="KW-1185">Reference proteome</keyword>
<evidence type="ECO:0000313" key="7">
    <source>
        <dbReference type="EMBL" id="CCQ37749.1"/>
    </source>
</evidence>
<dbReference type="InterPro" id="IPR002888">
    <property type="entry name" value="2Fe-2S-bd"/>
</dbReference>
<keyword evidence="2" id="KW-0479">Metal-binding</keyword>
<dbReference type="STRING" id="268739.Nmlp_3631"/>
<dbReference type="Pfam" id="PF00111">
    <property type="entry name" value="Fer2"/>
    <property type="match status" value="1"/>
</dbReference>
<keyword evidence="1" id="KW-0001">2Fe-2S</keyword>
<dbReference type="KEGG" id="nmo:Nmlp_3631"/>
<dbReference type="GO" id="GO:0016491">
    <property type="term" value="F:oxidoreductase activity"/>
    <property type="evidence" value="ECO:0007669"/>
    <property type="project" value="UniProtKB-KW"/>
</dbReference>
<evidence type="ECO:0000259" key="6">
    <source>
        <dbReference type="PROSITE" id="PS51085"/>
    </source>
</evidence>
<dbReference type="PROSITE" id="PS51085">
    <property type="entry name" value="2FE2S_FER_2"/>
    <property type="match status" value="1"/>
</dbReference>
<dbReference type="RefSeq" id="WP_015410482.1">
    <property type="nucleotide sequence ID" value="NC_020388.1"/>
</dbReference>
<dbReference type="InterPro" id="IPR036010">
    <property type="entry name" value="2Fe-2S_ferredoxin-like_sf"/>
</dbReference>
<dbReference type="AlphaFoldDB" id="M1XLH9"/>
<organism evidence="7 8">
    <name type="scientific">Natronomonas moolapensis (strain DSM 18674 / CECT 7526 / JCM 14361 / 8.8.11)</name>
    <dbReference type="NCBI Taxonomy" id="268739"/>
    <lineage>
        <taxon>Archaea</taxon>
        <taxon>Methanobacteriati</taxon>
        <taxon>Methanobacteriota</taxon>
        <taxon>Stenosarchaea group</taxon>
        <taxon>Halobacteria</taxon>
        <taxon>Halobacteriales</taxon>
        <taxon>Natronomonadaceae</taxon>
        <taxon>Natronomonas</taxon>
    </lineage>
</organism>
<dbReference type="HOGENOM" id="CLU_052511_3_1_2"/>
<dbReference type="Gene3D" id="3.10.20.30">
    <property type="match status" value="1"/>
</dbReference>
<reference evidence="7 8" key="1">
    <citation type="journal article" date="2013" name="Genome Announc.">
        <title>Genome of the haloarchaeon Natronomonas moolapensis, a neutrophilic member of a previously haloalkaliphilic genus.</title>
        <authorList>
            <person name="Dyall-Smith M.L."/>
            <person name="Pfeiffer F."/>
            <person name="Oberwinkler T."/>
            <person name="Klee K."/>
            <person name="Rampp M."/>
            <person name="Palm P."/>
            <person name="Gross K."/>
            <person name="Schuster S.C."/>
            <person name="Oesterhelt D."/>
        </authorList>
    </citation>
    <scope>NUCLEOTIDE SEQUENCE [LARGE SCALE GENOMIC DNA]</scope>
    <source>
        <strain evidence="8">DSM 18674 / JCM 14361 / 8.8.11</strain>
    </source>
</reference>
<proteinExistence type="predicted"/>
<evidence type="ECO:0000256" key="5">
    <source>
        <dbReference type="ARBA" id="ARBA00023014"/>
    </source>
</evidence>
<name>M1XLH9_NATM8</name>
<dbReference type="SUPFAM" id="SSF47741">
    <property type="entry name" value="CO dehydrogenase ISP C-domain like"/>
    <property type="match status" value="1"/>
</dbReference>
<dbReference type="InterPro" id="IPR036884">
    <property type="entry name" value="2Fe-2S-bd_dom_sf"/>
</dbReference>
<dbReference type="CDD" id="cd00207">
    <property type="entry name" value="fer2"/>
    <property type="match status" value="1"/>
</dbReference>
<dbReference type="InterPro" id="IPR001041">
    <property type="entry name" value="2Fe-2S_ferredoxin-type"/>
</dbReference>
<sequence length="171" mass="18294">MHKNETTDTIRLRIDGENEQLGIEPGETLMSALRRAGHYSIKNGCDEGVCGACNVILGDEGLTRSCLVPAVSCDSAEVMTVEGLLDDEGELHPLQEAFLDYGAAQCGYCIPGVLLSGYDLLQRNRDPTEEEIADALSGNICRCTGYVQQIEAIQAAAERLRDGESAVGGES</sequence>
<dbReference type="InterPro" id="IPR006058">
    <property type="entry name" value="2Fe2S_fd_BS"/>
</dbReference>
<dbReference type="GO" id="GO:0046872">
    <property type="term" value="F:metal ion binding"/>
    <property type="evidence" value="ECO:0007669"/>
    <property type="project" value="UniProtKB-KW"/>
</dbReference>
<keyword evidence="4" id="KW-0408">Iron</keyword>
<evidence type="ECO:0000313" key="8">
    <source>
        <dbReference type="Proteomes" id="UP000011867"/>
    </source>
</evidence>
<keyword evidence="5" id="KW-0411">Iron-sulfur</keyword>
<evidence type="ECO:0000256" key="2">
    <source>
        <dbReference type="ARBA" id="ARBA00022723"/>
    </source>
</evidence>
<dbReference type="PANTHER" id="PTHR44379">
    <property type="entry name" value="OXIDOREDUCTASE WITH IRON-SULFUR SUBUNIT"/>
    <property type="match status" value="1"/>
</dbReference>
<evidence type="ECO:0000256" key="3">
    <source>
        <dbReference type="ARBA" id="ARBA00023002"/>
    </source>
</evidence>
<dbReference type="InterPro" id="IPR051452">
    <property type="entry name" value="Diverse_Oxidoreductases"/>
</dbReference>
<keyword evidence="3" id="KW-0560">Oxidoreductase</keyword>
<dbReference type="PROSITE" id="PS00197">
    <property type="entry name" value="2FE2S_FER_1"/>
    <property type="match status" value="1"/>
</dbReference>
<dbReference type="PANTHER" id="PTHR44379:SF8">
    <property type="entry name" value="XANTHINE DEHYDROGENASE IRON-SULFUR-BINDING SUBUNIT XDHC-RELATED"/>
    <property type="match status" value="1"/>
</dbReference>
<evidence type="ECO:0000256" key="4">
    <source>
        <dbReference type="ARBA" id="ARBA00023004"/>
    </source>
</evidence>
<dbReference type="Pfam" id="PF01799">
    <property type="entry name" value="Fer2_2"/>
    <property type="match status" value="1"/>
</dbReference>
<dbReference type="eggNOG" id="arCOG01925">
    <property type="taxonomic scope" value="Archaea"/>
</dbReference>
<dbReference type="GeneID" id="14652424"/>
<gene>
    <name evidence="7" type="primary">coxS</name>
    <name evidence="7" type="ordered locus">Nmlp_3631</name>
</gene>
<dbReference type="SUPFAM" id="SSF54292">
    <property type="entry name" value="2Fe-2S ferredoxin-like"/>
    <property type="match status" value="1"/>
</dbReference>
<dbReference type="Proteomes" id="UP000011867">
    <property type="component" value="Chromosome"/>
</dbReference>
<dbReference type="EMBL" id="HF582854">
    <property type="protein sequence ID" value="CCQ37749.1"/>
    <property type="molecule type" value="Genomic_DNA"/>
</dbReference>
<evidence type="ECO:0000256" key="1">
    <source>
        <dbReference type="ARBA" id="ARBA00022714"/>
    </source>
</evidence>
<feature type="domain" description="2Fe-2S ferredoxin-type" evidence="6">
    <location>
        <begin position="8"/>
        <end position="84"/>
    </location>
</feature>
<accession>M1XLH9</accession>
<dbReference type="GO" id="GO:0051537">
    <property type="term" value="F:2 iron, 2 sulfur cluster binding"/>
    <property type="evidence" value="ECO:0007669"/>
    <property type="project" value="UniProtKB-KW"/>
</dbReference>
<dbReference type="InterPro" id="IPR012675">
    <property type="entry name" value="Beta-grasp_dom_sf"/>
</dbReference>
<dbReference type="OrthoDB" id="37184at2157"/>
<protein>
    <submittedName>
        <fullName evidence="7">Molybdopterin-containing oxidoreductase small subunit</fullName>
    </submittedName>
</protein>